<feature type="domain" description="ABC transporter" evidence="5">
    <location>
        <begin position="5"/>
        <end position="234"/>
    </location>
</feature>
<evidence type="ECO:0000256" key="3">
    <source>
        <dbReference type="ARBA" id="ARBA00022741"/>
    </source>
</evidence>
<evidence type="ECO:0000256" key="2">
    <source>
        <dbReference type="ARBA" id="ARBA00022448"/>
    </source>
</evidence>
<gene>
    <name evidence="6" type="ORF">SAMN04487962_101519</name>
</gene>
<protein>
    <submittedName>
        <fullName evidence="6">NitT/TauT family transport system ATP-binding protein</fullName>
    </submittedName>
</protein>
<dbReference type="SUPFAM" id="SSF52540">
    <property type="entry name" value="P-loop containing nucleoside triphosphate hydrolases"/>
    <property type="match status" value="1"/>
</dbReference>
<accession>A0A1H9Z8H7</accession>
<evidence type="ECO:0000259" key="5">
    <source>
        <dbReference type="PROSITE" id="PS50893"/>
    </source>
</evidence>
<evidence type="ECO:0000313" key="6">
    <source>
        <dbReference type="EMBL" id="SES77897.1"/>
    </source>
</evidence>
<dbReference type="GeneID" id="94725894"/>
<dbReference type="GO" id="GO:0016887">
    <property type="term" value="F:ATP hydrolysis activity"/>
    <property type="evidence" value="ECO:0007669"/>
    <property type="project" value="InterPro"/>
</dbReference>
<dbReference type="GO" id="GO:0005524">
    <property type="term" value="F:ATP binding"/>
    <property type="evidence" value="ECO:0007669"/>
    <property type="project" value="UniProtKB-KW"/>
</dbReference>
<dbReference type="OrthoDB" id="9802264at2"/>
<keyword evidence="7" id="KW-1185">Reference proteome</keyword>
<comment type="similarity">
    <text evidence="1">Belongs to the ABC transporter superfamily.</text>
</comment>
<keyword evidence="4 6" id="KW-0067">ATP-binding</keyword>
<dbReference type="Pfam" id="PF00005">
    <property type="entry name" value="ABC_tran"/>
    <property type="match status" value="1"/>
</dbReference>
<dbReference type="AlphaFoldDB" id="A0A1H9Z8H7"/>
<dbReference type="STRING" id="430453.SAMN04487962_101519"/>
<dbReference type="EMBL" id="FOHZ01000001">
    <property type="protein sequence ID" value="SES77897.1"/>
    <property type="molecule type" value="Genomic_DNA"/>
</dbReference>
<keyword evidence="2" id="KW-0813">Transport</keyword>
<evidence type="ECO:0000256" key="4">
    <source>
        <dbReference type="ARBA" id="ARBA00022840"/>
    </source>
</evidence>
<dbReference type="PROSITE" id="PS50893">
    <property type="entry name" value="ABC_TRANSPORTER_2"/>
    <property type="match status" value="1"/>
</dbReference>
<evidence type="ECO:0000256" key="1">
    <source>
        <dbReference type="ARBA" id="ARBA00005417"/>
    </source>
</evidence>
<dbReference type="PANTHER" id="PTHR42788:SF13">
    <property type="entry name" value="ALIPHATIC SULFONATES IMPORT ATP-BINDING PROTEIN SSUB"/>
    <property type="match status" value="1"/>
</dbReference>
<dbReference type="CDD" id="cd03293">
    <property type="entry name" value="ABC_NrtD_SsuB_transporters"/>
    <property type="match status" value="1"/>
</dbReference>
<dbReference type="PANTHER" id="PTHR42788">
    <property type="entry name" value="TAURINE IMPORT ATP-BINDING PROTEIN-RELATED"/>
    <property type="match status" value="1"/>
</dbReference>
<name>A0A1H9Z8H7_9GAMM</name>
<keyword evidence="3" id="KW-0547">Nucleotide-binding</keyword>
<dbReference type="InterPro" id="IPR003593">
    <property type="entry name" value="AAA+_ATPase"/>
</dbReference>
<dbReference type="InterPro" id="IPR017871">
    <property type="entry name" value="ABC_transporter-like_CS"/>
</dbReference>
<organism evidence="6 7">
    <name type="scientific">Marinobacter segnicrescens</name>
    <dbReference type="NCBI Taxonomy" id="430453"/>
    <lineage>
        <taxon>Bacteria</taxon>
        <taxon>Pseudomonadati</taxon>
        <taxon>Pseudomonadota</taxon>
        <taxon>Gammaproteobacteria</taxon>
        <taxon>Pseudomonadales</taxon>
        <taxon>Marinobacteraceae</taxon>
        <taxon>Marinobacter</taxon>
    </lineage>
</organism>
<dbReference type="InterPro" id="IPR003439">
    <property type="entry name" value="ABC_transporter-like_ATP-bd"/>
</dbReference>
<evidence type="ECO:0000313" key="7">
    <source>
        <dbReference type="Proteomes" id="UP000198762"/>
    </source>
</evidence>
<dbReference type="InterPro" id="IPR050166">
    <property type="entry name" value="ABC_transporter_ATP-bind"/>
</dbReference>
<proteinExistence type="inferred from homology"/>
<dbReference type="Proteomes" id="UP000198762">
    <property type="component" value="Unassembled WGS sequence"/>
</dbReference>
<sequence length="269" mass="29639">MGATISLDYITHRFSRGAAPTLEKIENRIEPGEMVALIGRSGCGKSTLLHMLAGLLIPSEGCVRVNGHQVSRPSAKWNMMFQKASLYPWMSVRENAALGLLFSGMAKTEAFSRVDELLEMLGLHDKRDVNVQSLSGGQQQRVALARSLATDPEILLLDEPFSALDAFTRTALQEEVPAICRDLDITMVIVTHDIDEAIAMADRVMIMSQNPGRIVGELDVELPWPRRHMDAGFQSLRDQLMTQFKDTDDGLAGRKAITETTDDDAENAA</sequence>
<dbReference type="RefSeq" id="WP_091848631.1">
    <property type="nucleotide sequence ID" value="NZ_FOHZ01000001.1"/>
</dbReference>
<dbReference type="InterPro" id="IPR027417">
    <property type="entry name" value="P-loop_NTPase"/>
</dbReference>
<dbReference type="SMART" id="SM00382">
    <property type="entry name" value="AAA"/>
    <property type="match status" value="1"/>
</dbReference>
<dbReference type="Gene3D" id="3.40.50.300">
    <property type="entry name" value="P-loop containing nucleotide triphosphate hydrolases"/>
    <property type="match status" value="1"/>
</dbReference>
<reference evidence="7" key="1">
    <citation type="submission" date="2016-10" db="EMBL/GenBank/DDBJ databases">
        <authorList>
            <person name="Varghese N."/>
            <person name="Submissions S."/>
        </authorList>
    </citation>
    <scope>NUCLEOTIDE SEQUENCE [LARGE SCALE GENOMIC DNA]</scope>
    <source>
        <strain evidence="7">CGMCC 1.6489</strain>
    </source>
</reference>
<dbReference type="PROSITE" id="PS00211">
    <property type="entry name" value="ABC_TRANSPORTER_1"/>
    <property type="match status" value="1"/>
</dbReference>